<feature type="transmembrane region" description="Helical" evidence="6">
    <location>
        <begin position="283"/>
        <end position="306"/>
    </location>
</feature>
<keyword evidence="5 6" id="KW-0472">Membrane</keyword>
<feature type="transmembrane region" description="Helical" evidence="6">
    <location>
        <begin position="153"/>
        <end position="170"/>
    </location>
</feature>
<dbReference type="RefSeq" id="WP_305992942.1">
    <property type="nucleotide sequence ID" value="NZ_JAVAMP010000009.1"/>
</dbReference>
<feature type="transmembrane region" description="Helical" evidence="6">
    <location>
        <begin position="108"/>
        <end position="128"/>
    </location>
</feature>
<feature type="transmembrane region" description="Helical" evidence="6">
    <location>
        <begin position="28"/>
        <end position="47"/>
    </location>
</feature>
<gene>
    <name evidence="7" type="ORF">Q5Y73_16085</name>
</gene>
<keyword evidence="4 6" id="KW-1133">Transmembrane helix</keyword>
<dbReference type="Pfam" id="PF02653">
    <property type="entry name" value="BPD_transp_2"/>
    <property type="match status" value="1"/>
</dbReference>
<dbReference type="Proteomes" id="UP001231941">
    <property type="component" value="Unassembled WGS sequence"/>
</dbReference>
<feature type="transmembrane region" description="Helical" evidence="6">
    <location>
        <begin position="6"/>
        <end position="21"/>
    </location>
</feature>
<evidence type="ECO:0000313" key="8">
    <source>
        <dbReference type="Proteomes" id="UP001231941"/>
    </source>
</evidence>
<dbReference type="SUPFAM" id="SSF103473">
    <property type="entry name" value="MFS general substrate transporter"/>
    <property type="match status" value="1"/>
</dbReference>
<name>A0ABT9J1Z0_9BACL</name>
<keyword evidence="2" id="KW-1003">Cell membrane</keyword>
<sequence length="347" mass="38973">MNKSTIALIVLVIGLILLPFIQDSRSILILMTQIFILGVFAMSYNLLLGYTGIISFGHAMFFGIGAYSIGLIMRYYEPTYLYFLFAVVTTLILTAIVSYLVGLLTLRLHSHFFAMFTFAIAGLFLVAAEKWRSLTLGNDGITFKIPDFFKDRVIFYLLSLGLLVLAYLFFRRFTQSPFGKVLQAIRENEKRVESLGYRVFHYKIIANVISGMIAGLAGIFYAVSLRFVNTSVFSTEITLDALMMTIIGGVGTLFGPILGSAIVQFAQYSLMDLAKVHWIFERWVILFGIIYIVVVMFFPSGIVGTVKTWFTRRNKQILGKKKPEGKKSMESSKADAMKNILKGEVDG</sequence>
<comment type="caution">
    <text evidence="7">The sequence shown here is derived from an EMBL/GenBank/DDBJ whole genome shotgun (WGS) entry which is preliminary data.</text>
</comment>
<feature type="transmembrane region" description="Helical" evidence="6">
    <location>
        <begin position="53"/>
        <end position="73"/>
    </location>
</feature>
<dbReference type="PANTHER" id="PTHR30482">
    <property type="entry name" value="HIGH-AFFINITY BRANCHED-CHAIN AMINO ACID TRANSPORT SYSTEM PERMEASE"/>
    <property type="match status" value="1"/>
</dbReference>
<feature type="transmembrane region" description="Helical" evidence="6">
    <location>
        <begin position="204"/>
        <end position="229"/>
    </location>
</feature>
<protein>
    <submittedName>
        <fullName evidence="7">Branched-chain amino acid ABC transporter permease</fullName>
    </submittedName>
</protein>
<dbReference type="CDD" id="cd06581">
    <property type="entry name" value="TM_PBP1_LivM_like"/>
    <property type="match status" value="1"/>
</dbReference>
<feature type="transmembrane region" description="Helical" evidence="6">
    <location>
        <begin position="241"/>
        <end position="263"/>
    </location>
</feature>
<keyword evidence="8" id="KW-1185">Reference proteome</keyword>
<organism evidence="7 8">
    <name type="scientific">Chengkuizengella axinellae</name>
    <dbReference type="NCBI Taxonomy" id="3064388"/>
    <lineage>
        <taxon>Bacteria</taxon>
        <taxon>Bacillati</taxon>
        <taxon>Bacillota</taxon>
        <taxon>Bacilli</taxon>
        <taxon>Bacillales</taxon>
        <taxon>Paenibacillaceae</taxon>
        <taxon>Chengkuizengella</taxon>
    </lineage>
</organism>
<evidence type="ECO:0000256" key="6">
    <source>
        <dbReference type="SAM" id="Phobius"/>
    </source>
</evidence>
<dbReference type="InterPro" id="IPR043428">
    <property type="entry name" value="LivM-like"/>
</dbReference>
<evidence type="ECO:0000256" key="4">
    <source>
        <dbReference type="ARBA" id="ARBA00022989"/>
    </source>
</evidence>
<evidence type="ECO:0000256" key="5">
    <source>
        <dbReference type="ARBA" id="ARBA00023136"/>
    </source>
</evidence>
<feature type="transmembrane region" description="Helical" evidence="6">
    <location>
        <begin position="80"/>
        <end position="102"/>
    </location>
</feature>
<dbReference type="PANTHER" id="PTHR30482:SF17">
    <property type="entry name" value="ABC TRANSPORTER ATP-BINDING PROTEIN"/>
    <property type="match status" value="1"/>
</dbReference>
<dbReference type="EMBL" id="JAVAMP010000009">
    <property type="protein sequence ID" value="MDP5275629.1"/>
    <property type="molecule type" value="Genomic_DNA"/>
</dbReference>
<dbReference type="InterPro" id="IPR001851">
    <property type="entry name" value="ABC_transp_permease"/>
</dbReference>
<accession>A0ABT9J1Z0</accession>
<evidence type="ECO:0000256" key="3">
    <source>
        <dbReference type="ARBA" id="ARBA00022692"/>
    </source>
</evidence>
<dbReference type="InterPro" id="IPR036259">
    <property type="entry name" value="MFS_trans_sf"/>
</dbReference>
<reference evidence="7 8" key="1">
    <citation type="submission" date="2023-08" db="EMBL/GenBank/DDBJ databases">
        <authorList>
            <person name="Park J.-S."/>
        </authorList>
    </citation>
    <scope>NUCLEOTIDE SEQUENCE [LARGE SCALE GENOMIC DNA]</scope>
    <source>
        <strain evidence="7 8">2205SS18-9</strain>
    </source>
</reference>
<proteinExistence type="predicted"/>
<evidence type="ECO:0000313" key="7">
    <source>
        <dbReference type="EMBL" id="MDP5275629.1"/>
    </source>
</evidence>
<comment type="subcellular location">
    <subcellularLocation>
        <location evidence="1">Cell membrane</location>
        <topology evidence="1">Multi-pass membrane protein</topology>
    </subcellularLocation>
</comment>
<keyword evidence="3 6" id="KW-0812">Transmembrane</keyword>
<evidence type="ECO:0000256" key="2">
    <source>
        <dbReference type="ARBA" id="ARBA00022475"/>
    </source>
</evidence>
<evidence type="ECO:0000256" key="1">
    <source>
        <dbReference type="ARBA" id="ARBA00004651"/>
    </source>
</evidence>